<dbReference type="InterPro" id="IPR029058">
    <property type="entry name" value="AB_hydrolase_fold"/>
</dbReference>
<reference evidence="2 3" key="1">
    <citation type="submission" date="2018-04" db="EMBL/GenBank/DDBJ databases">
        <title>Pararhodobacter oceanense sp. nov., isolated from marine intertidal sediment.</title>
        <authorList>
            <person name="Wang X.-L."/>
            <person name="Du Z.-J."/>
        </authorList>
    </citation>
    <scope>NUCLEOTIDE SEQUENCE [LARGE SCALE GENOMIC DNA]</scope>
    <source>
        <strain evidence="2 3">AM505</strain>
    </source>
</reference>
<sequence length="267" mass="28499">MIHTRRFGQPEGLPSVLVHCFLGHAGTWRPLVERITPPLDALAFDMPGHGRSPMPEGPCDLQAEVAGVIEGFVSEPSLLIGHSFGAVSALRFALYNPERVLGLVLIEPVLIAAALADPAYTPEPEEPRYSVLAREGAYEAAAQDFFTFNDPSRDWDALPEAARKTMARQMRLVAATEPGAVQDSGKLLVPGLMEGFTPPVLLIGGDRSPAVFPAILKALNKRFTAPRSATIAGAGHMVPLTHLDETSAVISRWLAEKVLVGDAAAGI</sequence>
<dbReference type="Gene3D" id="3.40.50.1820">
    <property type="entry name" value="alpha/beta hydrolase"/>
    <property type="match status" value="1"/>
</dbReference>
<dbReference type="PRINTS" id="PR00111">
    <property type="entry name" value="ABHYDROLASE"/>
</dbReference>
<organism evidence="2 3">
    <name type="scientific">Pararhodobacter oceanensis</name>
    <dbReference type="NCBI Taxonomy" id="2172121"/>
    <lineage>
        <taxon>Bacteria</taxon>
        <taxon>Pseudomonadati</taxon>
        <taxon>Pseudomonadota</taxon>
        <taxon>Alphaproteobacteria</taxon>
        <taxon>Rhodobacterales</taxon>
        <taxon>Paracoccaceae</taxon>
        <taxon>Pararhodobacter</taxon>
    </lineage>
</organism>
<dbReference type="RefSeq" id="WP_116557718.1">
    <property type="nucleotide sequence ID" value="NZ_QDKM01000002.1"/>
</dbReference>
<dbReference type="InterPro" id="IPR000073">
    <property type="entry name" value="AB_hydrolase_1"/>
</dbReference>
<dbReference type="OrthoDB" id="9804723at2"/>
<dbReference type="SUPFAM" id="SSF53474">
    <property type="entry name" value="alpha/beta-Hydrolases"/>
    <property type="match status" value="1"/>
</dbReference>
<dbReference type="Pfam" id="PF12697">
    <property type="entry name" value="Abhydrolase_6"/>
    <property type="match status" value="1"/>
</dbReference>
<dbReference type="Proteomes" id="UP000245911">
    <property type="component" value="Unassembled WGS sequence"/>
</dbReference>
<keyword evidence="3" id="KW-1185">Reference proteome</keyword>
<dbReference type="InterPro" id="IPR050266">
    <property type="entry name" value="AB_hydrolase_sf"/>
</dbReference>
<accession>A0A2T8HWM3</accession>
<dbReference type="PANTHER" id="PTHR43798">
    <property type="entry name" value="MONOACYLGLYCEROL LIPASE"/>
    <property type="match status" value="1"/>
</dbReference>
<dbReference type="AlphaFoldDB" id="A0A2T8HWM3"/>
<comment type="caution">
    <text evidence="2">The sequence shown here is derived from an EMBL/GenBank/DDBJ whole genome shotgun (WGS) entry which is preliminary data.</text>
</comment>
<feature type="domain" description="AB hydrolase-1" evidence="1">
    <location>
        <begin position="16"/>
        <end position="246"/>
    </location>
</feature>
<evidence type="ECO:0000313" key="3">
    <source>
        <dbReference type="Proteomes" id="UP000245911"/>
    </source>
</evidence>
<evidence type="ECO:0000313" key="2">
    <source>
        <dbReference type="EMBL" id="PVH29829.1"/>
    </source>
</evidence>
<dbReference type="EMBL" id="QDKM01000002">
    <property type="protein sequence ID" value="PVH29829.1"/>
    <property type="molecule type" value="Genomic_DNA"/>
</dbReference>
<gene>
    <name evidence="2" type="ORF">DDE20_06940</name>
</gene>
<name>A0A2T8HWM3_9RHOB</name>
<proteinExistence type="predicted"/>
<evidence type="ECO:0000259" key="1">
    <source>
        <dbReference type="Pfam" id="PF12697"/>
    </source>
</evidence>
<protein>
    <recommendedName>
        <fullName evidence="1">AB hydrolase-1 domain-containing protein</fullName>
    </recommendedName>
</protein>